<dbReference type="RefSeq" id="XP_028535643.1">
    <property type="nucleotide sequence ID" value="XM_028679977.1"/>
</dbReference>
<dbReference type="FunFam" id="3.20.180.20:FF:000002">
    <property type="entry name" value="Cytoplasmic dynein heavy chain 1"/>
    <property type="match status" value="1"/>
</dbReference>
<evidence type="ECO:0000256" key="13">
    <source>
        <dbReference type="SAM" id="MobiDB-lite"/>
    </source>
</evidence>
<keyword evidence="16" id="KW-1185">Reference proteome</keyword>
<dbReference type="InterPro" id="IPR035706">
    <property type="entry name" value="AAA_9"/>
</dbReference>
<dbReference type="GO" id="GO:0007052">
    <property type="term" value="P:mitotic spindle organization"/>
    <property type="evidence" value="ECO:0007669"/>
    <property type="project" value="TreeGrafter"/>
</dbReference>
<dbReference type="Pfam" id="PF18198">
    <property type="entry name" value="AAA_lid_11"/>
    <property type="match status" value="1"/>
</dbReference>
<dbReference type="PANTHER" id="PTHR10676">
    <property type="entry name" value="DYNEIN HEAVY CHAIN FAMILY PROTEIN"/>
    <property type="match status" value="1"/>
</dbReference>
<dbReference type="Pfam" id="PF08385">
    <property type="entry name" value="DHC_N1"/>
    <property type="match status" value="1"/>
</dbReference>
<dbReference type="GO" id="GO:0007097">
    <property type="term" value="P:nuclear migration"/>
    <property type="evidence" value="ECO:0007669"/>
    <property type="project" value="TreeGrafter"/>
</dbReference>
<dbReference type="PANTHER" id="PTHR10676:SF314">
    <property type="entry name" value="CYTOPLASMIC DYNEIN 1 HEAVY CHAIN 1"/>
    <property type="match status" value="1"/>
</dbReference>
<dbReference type="InterPro" id="IPR003593">
    <property type="entry name" value="AAA+_ATPase"/>
</dbReference>
<dbReference type="FunFam" id="3.40.50.300:FF:000829">
    <property type="entry name" value="Dynein heavy chain, cytoplasmic"/>
    <property type="match status" value="1"/>
</dbReference>
<dbReference type="GO" id="GO:0031122">
    <property type="term" value="P:cytoplasmic microtubule organization"/>
    <property type="evidence" value="ECO:0007669"/>
    <property type="project" value="TreeGrafter"/>
</dbReference>
<dbReference type="Gene3D" id="3.10.490.20">
    <property type="match status" value="1"/>
</dbReference>
<dbReference type="GO" id="GO:0005524">
    <property type="term" value="F:ATP binding"/>
    <property type="evidence" value="ECO:0007669"/>
    <property type="project" value="UniProtKB-KW"/>
</dbReference>
<dbReference type="FunFam" id="1.20.58.1120:FF:000013">
    <property type="entry name" value="Dynein heavy chain-like protein"/>
    <property type="match status" value="1"/>
</dbReference>
<dbReference type="InterPro" id="IPR041658">
    <property type="entry name" value="AAA_lid_11"/>
</dbReference>
<evidence type="ECO:0000256" key="10">
    <source>
        <dbReference type="ARBA" id="ARBA00023175"/>
    </source>
</evidence>
<dbReference type="InterPro" id="IPR041228">
    <property type="entry name" value="Dynein_C"/>
</dbReference>
<feature type="domain" description="AAA+ ATPase" evidence="14">
    <location>
        <begin position="2688"/>
        <end position="2842"/>
    </location>
</feature>
<dbReference type="SUPFAM" id="SSF52540">
    <property type="entry name" value="P-loop containing nucleoside triphosphate hydrolases"/>
    <property type="match status" value="4"/>
</dbReference>
<dbReference type="FunFam" id="1.20.140.100:FF:000002">
    <property type="entry name" value="Cytoplasmic dynein heavy chain 1"/>
    <property type="match status" value="1"/>
</dbReference>
<dbReference type="SMART" id="SM00382">
    <property type="entry name" value="AAA"/>
    <property type="match status" value="3"/>
</dbReference>
<dbReference type="Gene3D" id="1.10.8.710">
    <property type="match status" value="1"/>
</dbReference>
<dbReference type="InterPro" id="IPR041466">
    <property type="entry name" value="Dynein_AAA5_ext"/>
</dbReference>
<accession>A0A1J1HH76</accession>
<feature type="coiled-coil region" evidence="12">
    <location>
        <begin position="1141"/>
        <end position="1172"/>
    </location>
</feature>
<dbReference type="Pfam" id="PF08393">
    <property type="entry name" value="DHC_N2"/>
    <property type="match status" value="1"/>
</dbReference>
<dbReference type="InterPro" id="IPR043157">
    <property type="entry name" value="Dynein_AAA1S"/>
</dbReference>
<evidence type="ECO:0000256" key="8">
    <source>
        <dbReference type="ARBA" id="ARBA00023017"/>
    </source>
</evidence>
<dbReference type="InterPro" id="IPR054354">
    <property type="entry name" value="DYNC2H1-like_lid"/>
</dbReference>
<keyword evidence="6" id="KW-0547">Nucleotide-binding</keyword>
<evidence type="ECO:0000313" key="15">
    <source>
        <dbReference type="EMBL" id="CRH03157.1"/>
    </source>
</evidence>
<dbReference type="Pfam" id="PF12777">
    <property type="entry name" value="MT"/>
    <property type="match status" value="1"/>
</dbReference>
<dbReference type="Gene3D" id="1.20.920.30">
    <property type="match status" value="1"/>
</dbReference>
<feature type="coiled-coil region" evidence="12">
    <location>
        <begin position="1634"/>
        <end position="1661"/>
    </location>
</feature>
<comment type="subcellular location">
    <subcellularLocation>
        <location evidence="1">Cytoplasm</location>
        <location evidence="1">Cytoskeleton</location>
    </subcellularLocation>
</comment>
<dbReference type="InterPro" id="IPR027417">
    <property type="entry name" value="P-loop_NTPase"/>
</dbReference>
<dbReference type="Pfam" id="PF03028">
    <property type="entry name" value="Dynein_heavy"/>
    <property type="match status" value="1"/>
</dbReference>
<feature type="compositionally biased region" description="Acidic residues" evidence="13">
    <location>
        <begin position="4554"/>
        <end position="4567"/>
    </location>
</feature>
<evidence type="ECO:0000256" key="3">
    <source>
        <dbReference type="ARBA" id="ARBA00011655"/>
    </source>
</evidence>
<dbReference type="GO" id="GO:0005938">
    <property type="term" value="C:cell cortex"/>
    <property type="evidence" value="ECO:0007669"/>
    <property type="project" value="TreeGrafter"/>
</dbReference>
<evidence type="ECO:0000256" key="1">
    <source>
        <dbReference type="ARBA" id="ARBA00004245"/>
    </source>
</evidence>
<dbReference type="Pfam" id="PF22597">
    <property type="entry name" value="DYN_lid"/>
    <property type="match status" value="1"/>
</dbReference>
<feature type="domain" description="AAA+ ATPase" evidence="14">
    <location>
        <begin position="3033"/>
        <end position="3219"/>
    </location>
</feature>
<dbReference type="GO" id="GO:0005868">
    <property type="term" value="C:cytoplasmic dynein complex"/>
    <property type="evidence" value="ECO:0007669"/>
    <property type="project" value="TreeGrafter"/>
</dbReference>
<evidence type="ECO:0000313" key="16">
    <source>
        <dbReference type="Proteomes" id="UP000220158"/>
    </source>
</evidence>
<dbReference type="GO" id="GO:0008569">
    <property type="term" value="F:minus-end-directed microtubule motor activity"/>
    <property type="evidence" value="ECO:0007669"/>
    <property type="project" value="InterPro"/>
</dbReference>
<evidence type="ECO:0000256" key="2">
    <source>
        <dbReference type="ARBA" id="ARBA00008887"/>
    </source>
</evidence>
<keyword evidence="4" id="KW-0963">Cytoplasm</keyword>
<dbReference type="VEuPathDB" id="PlasmoDB:PRELSG_0218300"/>
<dbReference type="Gene3D" id="6.10.140.1060">
    <property type="match status" value="1"/>
</dbReference>
<dbReference type="FunFam" id="3.10.490.20:FF:000020">
    <property type="entry name" value="Dynein heavy chain, putative"/>
    <property type="match status" value="1"/>
</dbReference>
<feature type="region of interest" description="Disordered" evidence="13">
    <location>
        <begin position="2444"/>
        <end position="2469"/>
    </location>
</feature>
<keyword evidence="7" id="KW-0067">ATP-binding</keyword>
<dbReference type="Gene3D" id="1.10.287.2620">
    <property type="match status" value="1"/>
</dbReference>
<dbReference type="GO" id="GO:0051959">
    <property type="term" value="F:dynein light intermediate chain binding"/>
    <property type="evidence" value="ECO:0007669"/>
    <property type="project" value="InterPro"/>
</dbReference>
<dbReference type="InterPro" id="IPR026983">
    <property type="entry name" value="DHC"/>
</dbReference>
<dbReference type="InterPro" id="IPR004273">
    <property type="entry name" value="Dynein_heavy_D6_P-loop"/>
</dbReference>
<feature type="region of interest" description="Disordered" evidence="13">
    <location>
        <begin position="4547"/>
        <end position="4567"/>
    </location>
</feature>
<dbReference type="Gene3D" id="3.20.180.20">
    <property type="entry name" value="Dynein heavy chain, N-terminal domain 2"/>
    <property type="match status" value="1"/>
</dbReference>
<dbReference type="GO" id="GO:0007018">
    <property type="term" value="P:microtubule-based movement"/>
    <property type="evidence" value="ECO:0007669"/>
    <property type="project" value="InterPro"/>
</dbReference>
<dbReference type="OrthoDB" id="424310at2759"/>
<dbReference type="KEGG" id="prel:PRELSG_0218300"/>
<dbReference type="Proteomes" id="UP000220158">
    <property type="component" value="Chromosome 2"/>
</dbReference>
<gene>
    <name evidence="15" type="ORF">PRELSG_0218300</name>
</gene>
<evidence type="ECO:0000256" key="9">
    <source>
        <dbReference type="ARBA" id="ARBA00023054"/>
    </source>
</evidence>
<dbReference type="Pfam" id="PF17852">
    <property type="entry name" value="Dynein_AAA_lid"/>
    <property type="match status" value="1"/>
</dbReference>
<sequence>MEIEKTRLINYFLEICPTVLDCSRTELQSILAKKEEDKIRRFIVDKNINLIVIGKETKEVIENEGIDKNSKLENEQGEKKLNLDKEPSNFLFVELSINYKCVTKSVAIAFMKRNKEKFSTLNEELNKGNKINFSHELLMFVCGQNDCNTPLDLVYLYLSQGFNTIFDAASNTANHVFSSDFPQIGYSRKDADAIVGTNKATGYEGENKISNILMANVSKKLNELLISMKNAQIDLNIPIINLSVDKRIKKIVSENPNIDEIKPEILKGLCESQEFLNQLQKDVTKWVEEIQKLTRLNGDFKSGSALAEINFWIGYENALSHLENQLKNPEVLLTLQILKNAKRYFATMSFDSDIQLKQSKEYVLNVNILMKDFPINDLLSATSVQQIIQAIRNIFNHLKKLKNTTKYPLSRSYTFVEALSRDLANTMRKVLSPQPLLAMDYQEFEVLISGCMEAFRVWNEEMRIFKDMVRELIKKRSFNERAPAKMVFEHSYLQERLDEIRKFRKQHQKFKSVITKVFGNDRIIGINLNKDINLAYSIFLSLDALDLSKTGEGLWEKAKMSYESKINRVESQITFKLRDQLGGAKTSSEMFNAFSKFNPLFFRPKISGAIQEYQNTLIQIVVDDLRKLQMIYINGYVKSDSEKVSTIRDIPLVAGSIIWAKQIERKLENSLKRIENILGRGWEQHSEGKNLRQNIDNFKNLLSQNKTFEKWLKNIKNEDKFDMYEKIIKIRKLGAKNYEILANYDPEFFNLFKEVRYLQSINLRVPYSIKVKSDETKLIYPYALTLQKTFRTYMKICLFMENEAKSVPFNSTISKLVASIHSDVQNKIKEGINLHWDSDILETYVRKLSEIINTFEFMVDEAANKNYFVLDILEKLKTCEITNDGKEIRRLIECIQEKADELYLEHYKNVHIWIDELNILLNKILAKRLEEIIKSWTNEFINWPINGKKFIEKETIYEFKIKNQKFNLYPSIDSIRQIWYYKLSEAINIICGITRVKSIFQKKDKTKEIIQIKIEDGRNIINDVILDNTYRHIIYFIDKKIYDNAVRAINDTVEKASKYESIWLQYKSLWKIEIDDIITSFGEDIQTWKNFMNEIKQTETTFDTLDTEKYFGPIVIDYRILQSKVSSKFEIWQKEIVSEFSKKLLEKSLHLKEEIENALNDLNLQATLTNESEITAIHLLSMTPKDIIGIINSYDMDVLSKTCNSIYNFMKKINEIDAKESEWENKCDILKQSEVLLEKQRYVFPSNWLYIDNIIGKLETVKQILSYQIKLVKDYFPYLQSLILEFDAKVQNNIKLLFEEWSKSKPSHGNANSTKALQIINTFESKIGIINKQYEISEKTKILMKISNDESEVSFHVSPDVLKEEIICVKGIWDELKIIYSSISDMKKTLWSNVEPKNIKNTLNNLLDSIKKIPAKYRQYEIFDNVQSEIQQYLKTYFLLVELKSESLKERHWRSILQKFQIKIYYNKLTLGDLWSLNLNAHENILREILNQSQGEMALEEFLRGLKDTWNEYELELVQYQNKCKLIKGWNDIFSTIDDHLNALQSMKISSYVKIFEEETLTWDDKLNRLRNLLDVWMNVQRKWVYLEGVLKGSSDIKSLLPQEYNRFKIIDKDYINIMKKTSEKPKLLELFQIDGFQKQLDRLSDSLSKIQKALGEYLEKQRSQFPRFYFVGDEDLLEMIGNSKDAKVIQRNVNKMFAGINSFIIKENTNDIILGMSSREGEEVYFKEPINISSFKTLKEWLITLEAYMKITLQNYLDQAMKEIFEMNMEECTEIGNDNILEWLIKYPNQIVLLCLQILWTSNIENEIENSSIENFNQNLLSNSEKICISLLEFLAVNVVKQRDHRTRQKIVQMITELVHQRDVIRILIERNVRNINDFSWLQFMRFYWDPKKTDSDVNLIIKMADATFEYGYEYLGMCEKLVQTQLTDACFLTLTQALKMKLGGNPFGPAGTGKTESVKALGAQLGRYVLVFNCDESFDFTAMGRIFVGLCQVGAWGCFDEFNRLEERILSAVSEQILAIQTSLAQRKNEIELLNKKIELNKNVGIFVTMNPGYAGRSNLPDNLKQLFRSFAMIEPNKQLIVQVTLFSQGFISAEQLSSKIVSLFDLCSEQLSKQPHYDFGLRSLKSVLNSAGNLKRLALLESANKTSENNNDNNNNDKKLSNSIESTIAMEQTLLLKSVCDTVYPKLVSSDILLIKNLLTGVFPNANITAFEEKALINEIYRMCKLRYYTPEEKWITKICQIYQIMKLQHGVMLVGDVGTGKSSAWKILLDSLEALDNIKGLSYVIDAKSLDKEEIYGRLDNINLEWTDGVFTAILRKILYNSTQSGNSPKRHWIVFDGDVDPEWAENLNSVLDDNKLLTLPNGERLPIPESVRILFEVDTLKHATLATVSRCGMIWFSRDVLSPTVLFRHRLHKLKYGDNDYPLKMDNFKAFIMNNNENIGNESTRMNDSTVPENSKSFENSSEDKTKENLMDNLRINSRIFFDENEEDLNSYKVKTIAYRAIDLISDYFEENEFVHQCLLGAKKFEHVMDYEYIRVIESTCSLLQKGIDNLVHKNEKLNDTLTDGEIEKYMSKWLVVSILWGIGGSLNLESREKFSHFVQSICSIPLPPDLLSNDDMFDMDSSKIFKTLLDYEPNIEDGEWHSWKERVEIIDVDRTEISDATLVIETMDTIRHATVLEGWLNLKKPFILCGPPGSGKTMTLTSVLKKSSEFDIAALNFSSGSLPNLLLQTFDHYCEYVKTTSELVLRPSQPGKWLIVFADEINLPTPDKYGTQRIIMFMRQLYESQGFWKYEASNNQWNWVKIERITFAGACNPPTDAGRNPLSNRFLRHTPVLYVDFPGYESLKQIYGTFNRAILRKFPESSHMANNLTLAMVDFYTKFSETFTIDMQPHYIYSPRELTRWKLSLYETLEYYNELSKRDLIRLCICEGLRIFQDRLIYKKEKKQTDKMINDIFKYSFPDITDNDLQRPILFSCYMQNQYTEIDKKNLKELIQGKLKIFNEEEINVQLVLFDEVLDHITRIDRVLRLPLGHLLLVGASGAGKTILSRFVSWINGLSVFQIRAGRNYSTESFEADLRHIMKRAGIKEEKITFIFDESNVLGPAFLERMNALLASGEVPGLFEGDNYMALINECKAAYGSKVGLDESDIFKKFTKQVQQNLHIVFTMNPANPDFSNRQATSPALFNRCVIDWFGDWPYSALLQVASEFILNLDLPDKAFYMEYIEDVHIKGKIQYKDNKSYFLSKAIVEIHNSVGKINNILMKKGNKYNYMTPRDFLDFIKHFLKIIDEKKEEVTDQKKHLNSGLNKLKDTEVQVAELRNSLAIKQKTLSEKDFEAEEKMKLMIEQQAETEDKKKKAEILAKKLDEQFIIIEQRKEVVRKELSEVEPKFREAEEAVKNIPKKNFDELRAMANPPILVRNAIEAVAILIINEGDKSVTWEDARKIMKGQDFINKVLYLDKKTVKPQTSAQIKKRISNSDWDVERINKASRAAGPLAKWVESVITFLNILETVQPLENEIEKLQEETRVAEDQYIEQKEIIAELEKKLLQYKNDYAQLISQVQSIKQEMEKVENKIKRSINLIENLKSEKERWSETFINLEEASETFIGDCLIAAAFCAYIGFFEHYERQKLKKTWGEIIKLHHIKHRYDLSFIEFLSRPSERLQWIAHQLPSDDLSMENAIIINRYIRYPMIIDPSDQATNFLLNQYADKKILKTSFSDKNFIKNLESALRFGSTLLVYDVEKIDAILNSVLNKETHKQGGRLLITIGDSEIDFSPSFNLFLTSRDAHFQFTPDLCSRVTFVNFTLTPSSLQNQCLNMILKNERPDIDKKRCDLLKLQGEYKVKIRELEESLLLELSNVKGNILDDDNVITTMEKLKVQAAEASKEVSIAEEVMAEIENVSNQYLALAQGSARIYFVLQHLCNINFLYQYDLNFFFNIMKDMLNNKNLLSKVKKNDYKERLKILENLLFSLTYDRVARGLLQEDRYVLGLQLCFIKSIIDPNINIDQNHLHSLLKDHYSNHQIDDVKEKKIERSLLPEYSDEKINILNNLIKHKSFYNLKKCIENSKDKWINLLHSTEPENLISSIINYKNLNMNNKNDPGVELLSKDRNINFVTNLENNDNSLFDNKNTREENNISECLKESLIIKAIRPDKLDKCFNKIINIILGKDFLWLPELSTNDFEKYVKENTNGNTPIVLISSPGFDPSNKVQQLSEKCSMLLSSIAMGSEEGYISAEKIISSAQKNGGWVLLKNVHLSPKWLQQLEKNIHKATTNPNFRLFLTMEINPKVPQNLMRISLTFMFEPPVGIKSSILRTFSLFLENRDLGDPKIARLRVYFIVSFLHAIILERRRYTPIGWTKKYEFSDSDLMCALTVVDSWIDKSATKIGNNFSEHIDPSNIPWDAIKKLLNEAVYGGRLDNIVDAKILDTFIDHLMNPNSFEADFKLNICNGSSNKDFLTSPDLFRNLNDYIKWTNNMSSTDSPAWLGLGQQAEGLLTTRSNLSIISKWNILYSKSCSDIYEPLPHTPLTKSIDEENNISMELHIKAKKKKNKENEEDELSSDEIEETESELSEYSSISRSIHIHSQNENILLINQILECLPECIPDLQKSEENMSNAVFRCFERENNLFNKLLKVIKLNLNQLKNVLQEKLKYTNKLRALAKDLSSFNVPSSWLFDGVTTNLNLTNWIKDLINRLYQIIAITIEINGKKCINTLDINILQEKGMDMSKKNNDINLESFRRKNNDAISSHFKLDKKLSINFIWLGGLFYPRAFITATRQLAAFKFKSSLDDLDLSVIIGNKTNIELDSMIHFTITCLSIEGAEWNDKDNCLVLSDELIIDLPPVTLTWERTESLVKKVKESSNLSFMNLPIYLDKSRNSFIGFWKFPVSKGFSEQNWYQRGVAIFLSKTY</sequence>
<evidence type="ECO:0000256" key="6">
    <source>
        <dbReference type="ARBA" id="ARBA00022741"/>
    </source>
</evidence>
<evidence type="ECO:0000256" key="12">
    <source>
        <dbReference type="SAM" id="Coils"/>
    </source>
</evidence>
<keyword evidence="11" id="KW-0206">Cytoskeleton</keyword>
<comment type="subunit">
    <text evidence="3">Consists of at least two heavy chains and a number of intermediate and light chains.</text>
</comment>
<proteinExistence type="inferred from homology"/>
<keyword evidence="9 12" id="KW-0175">Coiled coil</keyword>
<dbReference type="Pfam" id="PF12780">
    <property type="entry name" value="AAA_8"/>
    <property type="match status" value="1"/>
</dbReference>
<feature type="domain" description="AAA+ ATPase" evidence="14">
    <location>
        <begin position="1945"/>
        <end position="2088"/>
    </location>
</feature>
<dbReference type="InterPro" id="IPR042219">
    <property type="entry name" value="AAA_lid_11_sf"/>
</dbReference>
<organism evidence="15 16">
    <name type="scientific">Plasmodium relictum</name>
    <dbReference type="NCBI Taxonomy" id="85471"/>
    <lineage>
        <taxon>Eukaryota</taxon>
        <taxon>Sar</taxon>
        <taxon>Alveolata</taxon>
        <taxon>Apicomplexa</taxon>
        <taxon>Aconoidasida</taxon>
        <taxon>Haemosporida</taxon>
        <taxon>Plasmodiidae</taxon>
        <taxon>Plasmodium</taxon>
        <taxon>Plasmodium (Haemamoeba)</taxon>
    </lineage>
</organism>
<dbReference type="Pfam" id="PF12781">
    <property type="entry name" value="AAA_9"/>
    <property type="match status" value="1"/>
</dbReference>
<dbReference type="Gene3D" id="1.10.8.1220">
    <property type="match status" value="1"/>
</dbReference>
<evidence type="ECO:0000259" key="14">
    <source>
        <dbReference type="SMART" id="SM00382"/>
    </source>
</evidence>
<dbReference type="OMA" id="CAWLRGL"/>
<dbReference type="FunFam" id="3.40.50.300:FF:002357">
    <property type="entry name" value="Glutathione S-transferase class-mu 26 kDa isozyme"/>
    <property type="match status" value="1"/>
</dbReference>
<dbReference type="Gene3D" id="1.10.472.130">
    <property type="match status" value="1"/>
</dbReference>
<dbReference type="InterPro" id="IPR024317">
    <property type="entry name" value="Dynein_heavy_chain_D4_dom"/>
</dbReference>
<evidence type="ECO:0000256" key="5">
    <source>
        <dbReference type="ARBA" id="ARBA00022701"/>
    </source>
</evidence>
<dbReference type="Gene3D" id="1.20.920.20">
    <property type="match status" value="1"/>
</dbReference>
<dbReference type="Pfam" id="PF18199">
    <property type="entry name" value="Dynein_C"/>
    <property type="match status" value="2"/>
</dbReference>
<feature type="compositionally biased region" description="Polar residues" evidence="13">
    <location>
        <begin position="2444"/>
        <end position="2465"/>
    </location>
</feature>
<dbReference type="FunFam" id="1.10.8.710:FF:000009">
    <property type="entry name" value="Dynein heavy chain-like protein"/>
    <property type="match status" value="1"/>
</dbReference>
<keyword evidence="10" id="KW-0505">Motor protein</keyword>
<dbReference type="Pfam" id="PF12775">
    <property type="entry name" value="AAA_7"/>
    <property type="match status" value="1"/>
</dbReference>
<feature type="coiled-coil region" evidence="12">
    <location>
        <begin position="3507"/>
        <end position="3604"/>
    </location>
</feature>
<dbReference type="GO" id="GO:0045505">
    <property type="term" value="F:dynein intermediate chain binding"/>
    <property type="evidence" value="ECO:0007669"/>
    <property type="project" value="InterPro"/>
</dbReference>
<dbReference type="Gene3D" id="1.10.8.720">
    <property type="entry name" value="Region D6 of dynein motor"/>
    <property type="match status" value="1"/>
</dbReference>
<dbReference type="Gene3D" id="1.20.1270.280">
    <property type="match status" value="1"/>
</dbReference>
<dbReference type="GeneID" id="39734602"/>
<evidence type="ECO:0000256" key="4">
    <source>
        <dbReference type="ARBA" id="ARBA00022490"/>
    </source>
</evidence>
<dbReference type="InterPro" id="IPR042228">
    <property type="entry name" value="Dynein_linker_3"/>
</dbReference>
<dbReference type="InterPro" id="IPR042222">
    <property type="entry name" value="Dynein_2_N"/>
</dbReference>
<dbReference type="InterPro" id="IPR024743">
    <property type="entry name" value="Dynein_HC_stalk"/>
</dbReference>
<name>A0A1J1HH76_PLARL</name>
<dbReference type="CDD" id="cd00009">
    <property type="entry name" value="AAA"/>
    <property type="match status" value="1"/>
</dbReference>
<dbReference type="FunFam" id="1.10.287.2620:FF:000008">
    <property type="entry name" value="Dynein heavy chain, cytoplasmic"/>
    <property type="match status" value="1"/>
</dbReference>
<comment type="similarity">
    <text evidence="2">Belongs to the dynein heavy chain family.</text>
</comment>
<reference evidence="15 16" key="1">
    <citation type="submission" date="2015-04" db="EMBL/GenBank/DDBJ databases">
        <authorList>
            <consortium name="Pathogen Informatics"/>
        </authorList>
    </citation>
    <scope>NUCLEOTIDE SEQUENCE [LARGE SCALE GENOMIC DNA]</scope>
    <source>
        <strain evidence="15 16">SGS1</strain>
    </source>
</reference>
<dbReference type="InterPro" id="IPR013594">
    <property type="entry name" value="Dynein_heavy_tail"/>
</dbReference>
<dbReference type="Pfam" id="PF12774">
    <property type="entry name" value="AAA_6"/>
    <property type="match status" value="2"/>
</dbReference>
<dbReference type="FunFam" id="3.40.50.300:FF:000071">
    <property type="entry name" value="Cytoplasmic dynein heavy chain 1"/>
    <property type="match status" value="1"/>
</dbReference>
<dbReference type="Gene3D" id="1.20.140.100">
    <property type="entry name" value="Dynein heavy chain, N-terminal domain 2"/>
    <property type="match status" value="1"/>
</dbReference>
<dbReference type="GO" id="GO:0005881">
    <property type="term" value="C:cytoplasmic microtubule"/>
    <property type="evidence" value="ECO:0007669"/>
    <property type="project" value="TreeGrafter"/>
</dbReference>
<dbReference type="InterPro" id="IPR013602">
    <property type="entry name" value="Dynein_heavy_linker"/>
</dbReference>
<dbReference type="FunFam" id="1.10.8.720:FF:000003">
    <property type="entry name" value="Cytoplasmic dynein heavy chain 2"/>
    <property type="match status" value="1"/>
</dbReference>
<dbReference type="EMBL" id="LN835297">
    <property type="protein sequence ID" value="CRH03157.1"/>
    <property type="molecule type" value="Genomic_DNA"/>
</dbReference>
<keyword evidence="5" id="KW-0493">Microtubule</keyword>
<dbReference type="Gene3D" id="3.40.50.300">
    <property type="entry name" value="P-loop containing nucleotide triphosphate hydrolases"/>
    <property type="match status" value="5"/>
</dbReference>
<feature type="coiled-coil region" evidence="12">
    <location>
        <begin position="3875"/>
        <end position="3902"/>
    </location>
</feature>
<keyword evidence="8" id="KW-0243">Dynein</keyword>
<evidence type="ECO:0000256" key="11">
    <source>
        <dbReference type="ARBA" id="ARBA00023212"/>
    </source>
</evidence>
<dbReference type="FunFam" id="3.40.50.300:FF:000122">
    <property type="entry name" value="Cytoplasmic dynein 1 heavy chain"/>
    <property type="match status" value="1"/>
</dbReference>
<dbReference type="InterPro" id="IPR035699">
    <property type="entry name" value="AAA_6"/>
</dbReference>
<dbReference type="FunFam" id="1.20.920.20:FF:000002">
    <property type="entry name" value="Cytoplasmic dynein 1 heavy chain"/>
    <property type="match status" value="1"/>
</dbReference>
<dbReference type="InterPro" id="IPR043160">
    <property type="entry name" value="Dynein_C_barrel"/>
</dbReference>
<feature type="coiled-coil region" evidence="12">
    <location>
        <begin position="3294"/>
        <end position="3370"/>
    </location>
</feature>
<dbReference type="Gene3D" id="1.20.58.1120">
    <property type="match status" value="1"/>
</dbReference>
<evidence type="ECO:0000256" key="7">
    <source>
        <dbReference type="ARBA" id="ARBA00022840"/>
    </source>
</evidence>
<protein>
    <submittedName>
        <fullName evidence="15">Dynein heavy chain, putative</fullName>
    </submittedName>
</protein>